<name>A0ABX1LW62_9CYAN</name>
<feature type="transmembrane region" description="Helical" evidence="1">
    <location>
        <begin position="205"/>
        <end position="224"/>
    </location>
</feature>
<keyword evidence="3" id="KW-1185">Reference proteome</keyword>
<evidence type="ECO:0000313" key="2">
    <source>
        <dbReference type="EMBL" id="NMF59503.1"/>
    </source>
</evidence>
<reference evidence="2 3" key="1">
    <citation type="submission" date="2020-03" db="EMBL/GenBank/DDBJ databases">
        <title>Draft Genome Sequence of 2-Methylisoborneol Producing Pseudanabaena yagii Strain GIHE-NHR1 Isolated from North Han River in South Korea.</title>
        <authorList>
            <person name="Jeong J."/>
        </authorList>
    </citation>
    <scope>NUCLEOTIDE SEQUENCE [LARGE SCALE GENOMIC DNA]</scope>
    <source>
        <strain evidence="2 3">GIHE-NHR1</strain>
    </source>
</reference>
<keyword evidence="1" id="KW-1133">Transmembrane helix</keyword>
<organism evidence="2 3">
    <name type="scientific">Pseudanabaena yagii GIHE-NHR1</name>
    <dbReference type="NCBI Taxonomy" id="2722753"/>
    <lineage>
        <taxon>Bacteria</taxon>
        <taxon>Bacillati</taxon>
        <taxon>Cyanobacteriota</taxon>
        <taxon>Cyanophyceae</taxon>
        <taxon>Pseudanabaenales</taxon>
        <taxon>Pseudanabaenaceae</taxon>
        <taxon>Pseudanabaena</taxon>
        <taxon>Pseudanabaena yagii</taxon>
    </lineage>
</organism>
<feature type="transmembrane region" description="Helical" evidence="1">
    <location>
        <begin position="20"/>
        <end position="42"/>
    </location>
</feature>
<dbReference type="RefSeq" id="WP_169364275.1">
    <property type="nucleotide sequence ID" value="NZ_JAAVJL010000001.1"/>
</dbReference>
<accession>A0ABX1LW62</accession>
<dbReference type="NCBIfam" id="NF038305">
    <property type="entry name" value="HpsJ_fam"/>
    <property type="match status" value="1"/>
</dbReference>
<dbReference type="InterPro" id="IPR047709">
    <property type="entry name" value="HpsJ-like"/>
</dbReference>
<feature type="transmembrane region" description="Helical" evidence="1">
    <location>
        <begin position="86"/>
        <end position="107"/>
    </location>
</feature>
<proteinExistence type="predicted"/>
<gene>
    <name evidence="2" type="ORF">HC246_16135</name>
</gene>
<comment type="caution">
    <text evidence="2">The sequence shown here is derived from an EMBL/GenBank/DDBJ whole genome shotgun (WGS) entry which is preliminary data.</text>
</comment>
<keyword evidence="1" id="KW-0472">Membrane</keyword>
<dbReference type="EMBL" id="JAAVJL010000001">
    <property type="protein sequence ID" value="NMF59503.1"/>
    <property type="molecule type" value="Genomic_DNA"/>
</dbReference>
<protein>
    <submittedName>
        <fullName evidence="2">Uncharacterized protein</fullName>
    </submittedName>
</protein>
<dbReference type="Proteomes" id="UP000738376">
    <property type="component" value="Unassembled WGS sequence"/>
</dbReference>
<evidence type="ECO:0000313" key="3">
    <source>
        <dbReference type="Proteomes" id="UP000738376"/>
    </source>
</evidence>
<evidence type="ECO:0000256" key="1">
    <source>
        <dbReference type="SAM" id="Phobius"/>
    </source>
</evidence>
<sequence length="235" mass="26864">MQDIQVPAMGRQTFSTLRGIGYFLLALFFLDFFTIIIPAKFTDAVWELNTYGQIVERVPLLLLSFPLVFFGEYSARLKWEQLATKIISWLALIMAIFFLLGVPLDIVNSFRVQNLRKGEVIAKVAQQNSPLQAIAERLEKAKTDSEVKDVLKLITPQQQALVARIPKPQEVKKKLLTEITTSINQTQSQSEEVKRRISNALWKDSIKWAIAATLSGLFLVYLWMQSKWARVGINY</sequence>
<keyword evidence="1" id="KW-0812">Transmembrane</keyword>